<comment type="caution">
    <text evidence="1">The sequence shown here is derived from an EMBL/GenBank/DDBJ whole genome shotgun (WGS) entry which is preliminary data.</text>
</comment>
<sequence length="130" mass="14359">MTQLITTAQIKAANLAAIENQTLAAIKPNFDNTGRCSYLAGCAISVAMSPETLSVIREERSDGENIRELVDMGVVSVEDTTLAYRLQGLHDKLALSGFIDDWTIAWFRALAPYEGQRITIEHYRSVIEAL</sequence>
<name>A0A0A0DBQ8_9PROT</name>
<reference evidence="1 2" key="1">
    <citation type="submission" date="2014-01" db="EMBL/GenBank/DDBJ databases">
        <title>Genome sequence determination for a cystic fibrosis isolate, Inquilinus limosus.</title>
        <authorList>
            <person name="Pino M."/>
            <person name="Di Conza J."/>
            <person name="Gutkind G."/>
        </authorList>
    </citation>
    <scope>NUCLEOTIDE SEQUENCE [LARGE SCALE GENOMIC DNA]</scope>
    <source>
        <strain evidence="1 2">MP06</strain>
    </source>
</reference>
<evidence type="ECO:0000313" key="1">
    <source>
        <dbReference type="EMBL" id="KGM36151.1"/>
    </source>
</evidence>
<dbReference type="AlphaFoldDB" id="A0A0A0DBQ8"/>
<gene>
    <name evidence="1" type="ORF">P409_00450</name>
</gene>
<evidence type="ECO:0000313" key="2">
    <source>
        <dbReference type="Proteomes" id="UP000029995"/>
    </source>
</evidence>
<dbReference type="RefSeq" id="WP_034830546.1">
    <property type="nucleotide sequence ID" value="NZ_JANX01000001.1"/>
</dbReference>
<organism evidence="1 2">
    <name type="scientific">Inquilinus limosus MP06</name>
    <dbReference type="NCBI Taxonomy" id="1398085"/>
    <lineage>
        <taxon>Bacteria</taxon>
        <taxon>Pseudomonadati</taxon>
        <taxon>Pseudomonadota</taxon>
        <taxon>Alphaproteobacteria</taxon>
        <taxon>Rhodospirillales</taxon>
        <taxon>Rhodospirillaceae</taxon>
        <taxon>Inquilinus</taxon>
    </lineage>
</organism>
<accession>A0A0A0DBQ8</accession>
<dbReference type="EMBL" id="JANX01000001">
    <property type="protein sequence ID" value="KGM36151.1"/>
    <property type="molecule type" value="Genomic_DNA"/>
</dbReference>
<protein>
    <submittedName>
        <fullName evidence="1">Uncharacterized protein</fullName>
    </submittedName>
</protein>
<proteinExistence type="predicted"/>
<dbReference type="Proteomes" id="UP000029995">
    <property type="component" value="Unassembled WGS sequence"/>
</dbReference>